<keyword evidence="3" id="KW-1185">Reference proteome</keyword>
<feature type="compositionally biased region" description="Basic residues" evidence="1">
    <location>
        <begin position="33"/>
        <end position="47"/>
    </location>
</feature>
<sequence>MIGMEAATSAGTARAEAPGLSKAREKDGAVPAKRVRRNGNQRHRKKKRVQERIFVPVLSHLCLRDFFSALLQNPIVRWLFTPASLRCLTGRMAFGNQRDTRLAAEVGNWKPV</sequence>
<dbReference type="PATRIC" id="fig|33935.3.peg.857"/>
<feature type="compositionally biased region" description="Low complexity" evidence="1">
    <location>
        <begin position="1"/>
        <end position="17"/>
    </location>
</feature>
<evidence type="ECO:0000256" key="1">
    <source>
        <dbReference type="SAM" id="MobiDB-lite"/>
    </source>
</evidence>
<comment type="caution">
    <text evidence="2">The sequence shown here is derived from an EMBL/GenBank/DDBJ whole genome shotgun (WGS) entry which is preliminary data.</text>
</comment>
<feature type="region of interest" description="Disordered" evidence="1">
    <location>
        <begin position="1"/>
        <end position="47"/>
    </location>
</feature>
<gene>
    <name evidence="2" type="ORF">ADM90_07075</name>
</gene>
<protein>
    <submittedName>
        <fullName evidence="2">Uncharacterized protein</fullName>
    </submittedName>
</protein>
<reference evidence="2 3" key="1">
    <citation type="submission" date="2015-07" db="EMBL/GenBank/DDBJ databases">
        <title>Genome sequencing project for genomic taxonomy and phylogenomics of Bacillus-like bacteria.</title>
        <authorList>
            <person name="Liu B."/>
            <person name="Wang J."/>
            <person name="Zhu Y."/>
            <person name="Liu G."/>
            <person name="Chen Q."/>
            <person name="Chen Z."/>
            <person name="Che J."/>
            <person name="Ge C."/>
            <person name="Shi H."/>
            <person name="Pan Z."/>
            <person name="Liu X."/>
        </authorList>
    </citation>
    <scope>NUCLEOTIDE SEQUENCE [LARGE SCALE GENOMIC DNA]</scope>
    <source>
        <strain evidence="2 3">DSM 54</strain>
    </source>
</reference>
<organism evidence="2 3">
    <name type="scientific">Lysinibacillus macroides</name>
    <dbReference type="NCBI Taxonomy" id="33935"/>
    <lineage>
        <taxon>Bacteria</taxon>
        <taxon>Bacillati</taxon>
        <taxon>Bacillota</taxon>
        <taxon>Bacilli</taxon>
        <taxon>Bacillales</taxon>
        <taxon>Bacillaceae</taxon>
        <taxon>Lysinibacillus</taxon>
    </lineage>
</organism>
<accession>A0A0M9DK47</accession>
<dbReference type="EMBL" id="LGCI01000005">
    <property type="protein sequence ID" value="KOY83058.1"/>
    <property type="molecule type" value="Genomic_DNA"/>
</dbReference>
<evidence type="ECO:0000313" key="3">
    <source>
        <dbReference type="Proteomes" id="UP000037977"/>
    </source>
</evidence>
<proteinExistence type="predicted"/>
<evidence type="ECO:0000313" key="2">
    <source>
        <dbReference type="EMBL" id="KOY83058.1"/>
    </source>
</evidence>
<dbReference type="AlphaFoldDB" id="A0A0M9DK47"/>
<dbReference type="Proteomes" id="UP000037977">
    <property type="component" value="Unassembled WGS sequence"/>
</dbReference>
<name>A0A0M9DK47_9BACI</name>